<dbReference type="AlphaFoldDB" id="A0A8S9RZB9"/>
<sequence length="59" mass="7061">MSEKIRTHLIKRPTELFKYLKNGFQNEEREAAGYKNRDKLRNILLKRSHGSRMTKQDQG</sequence>
<reference evidence="1" key="1">
    <citation type="submission" date="2019-12" db="EMBL/GenBank/DDBJ databases">
        <title>Genome sequencing and annotation of Brassica cretica.</title>
        <authorList>
            <person name="Studholme D.J."/>
            <person name="Sarris P."/>
        </authorList>
    </citation>
    <scope>NUCLEOTIDE SEQUENCE</scope>
    <source>
        <strain evidence="1">PFS-109/04</strain>
        <tissue evidence="1">Leaf</tissue>
    </source>
</reference>
<accession>A0A8S9RZB9</accession>
<comment type="caution">
    <text evidence="1">The sequence shown here is derived from an EMBL/GenBank/DDBJ whole genome shotgun (WGS) entry which is preliminary data.</text>
</comment>
<evidence type="ECO:0000313" key="2">
    <source>
        <dbReference type="Proteomes" id="UP000712600"/>
    </source>
</evidence>
<protein>
    <submittedName>
        <fullName evidence="1">Uncharacterized protein</fullName>
    </submittedName>
</protein>
<evidence type="ECO:0000313" key="1">
    <source>
        <dbReference type="EMBL" id="KAF3586701.1"/>
    </source>
</evidence>
<dbReference type="Proteomes" id="UP000712600">
    <property type="component" value="Unassembled WGS sequence"/>
</dbReference>
<gene>
    <name evidence="1" type="ORF">F2Q69_00027364</name>
</gene>
<organism evidence="1 2">
    <name type="scientific">Brassica cretica</name>
    <name type="common">Mustard</name>
    <dbReference type="NCBI Taxonomy" id="69181"/>
    <lineage>
        <taxon>Eukaryota</taxon>
        <taxon>Viridiplantae</taxon>
        <taxon>Streptophyta</taxon>
        <taxon>Embryophyta</taxon>
        <taxon>Tracheophyta</taxon>
        <taxon>Spermatophyta</taxon>
        <taxon>Magnoliopsida</taxon>
        <taxon>eudicotyledons</taxon>
        <taxon>Gunneridae</taxon>
        <taxon>Pentapetalae</taxon>
        <taxon>rosids</taxon>
        <taxon>malvids</taxon>
        <taxon>Brassicales</taxon>
        <taxon>Brassicaceae</taxon>
        <taxon>Brassiceae</taxon>
        <taxon>Brassica</taxon>
    </lineage>
</organism>
<name>A0A8S9RZB9_BRACR</name>
<proteinExistence type="predicted"/>
<dbReference type="EMBL" id="QGKX02000088">
    <property type="protein sequence ID" value="KAF3586701.1"/>
    <property type="molecule type" value="Genomic_DNA"/>
</dbReference>